<proteinExistence type="predicted"/>
<keyword evidence="1" id="KW-0472">Membrane</keyword>
<reference evidence="2 3" key="1">
    <citation type="submission" date="2023-07" db="EMBL/GenBank/DDBJ databases">
        <title>Sequencing the genomes of 1000 actinobacteria strains.</title>
        <authorList>
            <person name="Klenk H.-P."/>
        </authorList>
    </citation>
    <scope>NUCLEOTIDE SEQUENCE [LARGE SCALE GENOMIC DNA]</scope>
    <source>
        <strain evidence="2 3">GD13</strain>
    </source>
</reference>
<gene>
    <name evidence="2" type="ORF">J2S59_000902</name>
</gene>
<keyword evidence="2" id="KW-0645">Protease</keyword>
<evidence type="ECO:0000313" key="3">
    <source>
        <dbReference type="Proteomes" id="UP001240447"/>
    </source>
</evidence>
<protein>
    <submittedName>
        <fullName evidence="2">Membrane associated rhomboid family serine protease</fullName>
    </submittedName>
</protein>
<evidence type="ECO:0000256" key="1">
    <source>
        <dbReference type="SAM" id="Phobius"/>
    </source>
</evidence>
<accession>A0ABT9NKZ5</accession>
<dbReference type="GO" id="GO:0008233">
    <property type="term" value="F:peptidase activity"/>
    <property type="evidence" value="ECO:0007669"/>
    <property type="project" value="UniProtKB-KW"/>
</dbReference>
<keyword evidence="1" id="KW-0812">Transmembrane</keyword>
<sequence>MPATASLRARPALLWVLSAVVGVLAPALAFGATESPTAIAVGLVAAAMAAVLVERGVLAAPTCTARTAHPRARRRAPAYLPARVTDVPRHPLQPRAPGLV</sequence>
<dbReference type="EMBL" id="JAUSQM010000001">
    <property type="protein sequence ID" value="MDP9821093.1"/>
    <property type="molecule type" value="Genomic_DNA"/>
</dbReference>
<organism evidence="2 3">
    <name type="scientific">Nocardioides massiliensis</name>
    <dbReference type="NCBI Taxonomy" id="1325935"/>
    <lineage>
        <taxon>Bacteria</taxon>
        <taxon>Bacillati</taxon>
        <taxon>Actinomycetota</taxon>
        <taxon>Actinomycetes</taxon>
        <taxon>Propionibacteriales</taxon>
        <taxon>Nocardioidaceae</taxon>
        <taxon>Nocardioides</taxon>
    </lineage>
</organism>
<comment type="caution">
    <text evidence="2">The sequence shown here is derived from an EMBL/GenBank/DDBJ whole genome shotgun (WGS) entry which is preliminary data.</text>
</comment>
<name>A0ABT9NKZ5_9ACTN</name>
<dbReference type="RefSeq" id="WP_068120092.1">
    <property type="nucleotide sequence ID" value="NZ_CCXJ01000235.1"/>
</dbReference>
<keyword evidence="1" id="KW-1133">Transmembrane helix</keyword>
<keyword evidence="2" id="KW-0378">Hydrolase</keyword>
<evidence type="ECO:0000313" key="2">
    <source>
        <dbReference type="EMBL" id="MDP9821093.1"/>
    </source>
</evidence>
<dbReference type="Proteomes" id="UP001240447">
    <property type="component" value="Unassembled WGS sequence"/>
</dbReference>
<feature type="transmembrane region" description="Helical" evidence="1">
    <location>
        <begin position="39"/>
        <end position="65"/>
    </location>
</feature>
<dbReference type="GO" id="GO:0006508">
    <property type="term" value="P:proteolysis"/>
    <property type="evidence" value="ECO:0007669"/>
    <property type="project" value="UniProtKB-KW"/>
</dbReference>
<keyword evidence="3" id="KW-1185">Reference proteome</keyword>